<dbReference type="InterPro" id="IPR017441">
    <property type="entry name" value="Protein_kinase_ATP_BS"/>
</dbReference>
<evidence type="ECO:0000256" key="7">
    <source>
        <dbReference type="ARBA" id="ARBA00022527"/>
    </source>
</evidence>
<dbReference type="InterPro" id="IPR013210">
    <property type="entry name" value="LRR_N_plant-typ"/>
</dbReference>
<evidence type="ECO:0000256" key="23">
    <source>
        <dbReference type="PROSITE-ProRule" id="PRU10141"/>
    </source>
</evidence>
<dbReference type="Gene3D" id="3.80.10.10">
    <property type="entry name" value="Ribonuclease Inhibitor"/>
    <property type="match status" value="4"/>
</dbReference>
<dbReference type="EMBL" id="JACGWL010000014">
    <property type="protein sequence ID" value="KAK4387282.1"/>
    <property type="molecule type" value="Genomic_DNA"/>
</dbReference>
<evidence type="ECO:0000256" key="19">
    <source>
        <dbReference type="ARBA" id="ARBA00023170"/>
    </source>
</evidence>
<keyword evidence="6" id="KW-1003">Cell membrane</keyword>
<dbReference type="PROSITE" id="PS00107">
    <property type="entry name" value="PROTEIN_KINASE_ATP"/>
    <property type="match status" value="1"/>
</dbReference>
<evidence type="ECO:0000256" key="5">
    <source>
        <dbReference type="ARBA" id="ARBA00012513"/>
    </source>
</evidence>
<evidence type="ECO:0000256" key="18">
    <source>
        <dbReference type="ARBA" id="ARBA00023136"/>
    </source>
</evidence>
<dbReference type="PROSITE" id="PS00108">
    <property type="entry name" value="PROTEIN_KINASE_ST"/>
    <property type="match status" value="1"/>
</dbReference>
<dbReference type="GO" id="GO:0005886">
    <property type="term" value="C:plasma membrane"/>
    <property type="evidence" value="ECO:0007669"/>
    <property type="project" value="UniProtKB-SubCell"/>
</dbReference>
<gene>
    <name evidence="27" type="ORF">Sango_2334800</name>
</gene>
<evidence type="ECO:0000313" key="28">
    <source>
        <dbReference type="Proteomes" id="UP001289374"/>
    </source>
</evidence>
<organism evidence="27 28">
    <name type="scientific">Sesamum angolense</name>
    <dbReference type="NCBI Taxonomy" id="2727404"/>
    <lineage>
        <taxon>Eukaryota</taxon>
        <taxon>Viridiplantae</taxon>
        <taxon>Streptophyta</taxon>
        <taxon>Embryophyta</taxon>
        <taxon>Tracheophyta</taxon>
        <taxon>Spermatophyta</taxon>
        <taxon>Magnoliopsida</taxon>
        <taxon>eudicotyledons</taxon>
        <taxon>Gunneridae</taxon>
        <taxon>Pentapetalae</taxon>
        <taxon>asterids</taxon>
        <taxon>lamiids</taxon>
        <taxon>Lamiales</taxon>
        <taxon>Pedaliaceae</taxon>
        <taxon>Sesamum</taxon>
    </lineage>
</organism>
<name>A0AAE1W5V1_9LAMI</name>
<dbReference type="SUPFAM" id="SSF56112">
    <property type="entry name" value="Protein kinase-like (PK-like)"/>
    <property type="match status" value="1"/>
</dbReference>
<evidence type="ECO:0000256" key="20">
    <source>
        <dbReference type="ARBA" id="ARBA00023180"/>
    </source>
</evidence>
<dbReference type="SMART" id="SM00369">
    <property type="entry name" value="LRR_TYP"/>
    <property type="match status" value="9"/>
</dbReference>
<dbReference type="GO" id="GO:0051707">
    <property type="term" value="P:response to other organism"/>
    <property type="evidence" value="ECO:0007669"/>
    <property type="project" value="UniProtKB-ARBA"/>
</dbReference>
<comment type="catalytic activity">
    <reaction evidence="22">
        <text>L-seryl-[protein] + ATP = O-phospho-L-seryl-[protein] + ADP + H(+)</text>
        <dbReference type="Rhea" id="RHEA:17989"/>
        <dbReference type="Rhea" id="RHEA-COMP:9863"/>
        <dbReference type="Rhea" id="RHEA-COMP:11604"/>
        <dbReference type="ChEBI" id="CHEBI:15378"/>
        <dbReference type="ChEBI" id="CHEBI:29999"/>
        <dbReference type="ChEBI" id="CHEBI:30616"/>
        <dbReference type="ChEBI" id="CHEBI:83421"/>
        <dbReference type="ChEBI" id="CHEBI:456216"/>
        <dbReference type="EC" id="2.7.11.1"/>
    </reaction>
</comment>
<feature type="binding site" evidence="23">
    <location>
        <position position="728"/>
    </location>
    <ligand>
        <name>ATP</name>
        <dbReference type="ChEBI" id="CHEBI:30616"/>
    </ligand>
</feature>
<dbReference type="InterPro" id="IPR001611">
    <property type="entry name" value="Leu-rich_rpt"/>
</dbReference>
<dbReference type="PANTHER" id="PTHR48053">
    <property type="entry name" value="LEUCINE RICH REPEAT FAMILY PROTEIN, EXPRESSED"/>
    <property type="match status" value="1"/>
</dbReference>
<dbReference type="EC" id="2.7.11.1" evidence="5"/>
<dbReference type="FunFam" id="1.10.510.10:FF:000358">
    <property type="entry name" value="Putative leucine-rich repeat receptor-like serine/threonine-protein kinase"/>
    <property type="match status" value="1"/>
</dbReference>
<evidence type="ECO:0000256" key="9">
    <source>
        <dbReference type="ARBA" id="ARBA00022614"/>
    </source>
</evidence>
<keyword evidence="12 25" id="KW-0732">Signal</keyword>
<evidence type="ECO:0000256" key="25">
    <source>
        <dbReference type="SAM" id="SignalP"/>
    </source>
</evidence>
<dbReference type="FunFam" id="3.80.10.10:FF:000095">
    <property type="entry name" value="LRR receptor-like serine/threonine-protein kinase GSO1"/>
    <property type="match status" value="2"/>
</dbReference>
<evidence type="ECO:0000256" key="8">
    <source>
        <dbReference type="ARBA" id="ARBA00022553"/>
    </source>
</evidence>
<feature type="transmembrane region" description="Helical" evidence="24">
    <location>
        <begin position="648"/>
        <end position="665"/>
    </location>
</feature>
<dbReference type="GO" id="GO:0006952">
    <property type="term" value="P:defense response"/>
    <property type="evidence" value="ECO:0007669"/>
    <property type="project" value="UniProtKB-ARBA"/>
</dbReference>
<evidence type="ECO:0000256" key="1">
    <source>
        <dbReference type="ARBA" id="ARBA00004162"/>
    </source>
</evidence>
<protein>
    <recommendedName>
        <fullName evidence="5">non-specific serine/threonine protein kinase</fullName>
        <ecNumber evidence="5">2.7.11.1</ecNumber>
    </recommendedName>
</protein>
<comment type="similarity">
    <text evidence="4">Belongs to the RLP family.</text>
</comment>
<dbReference type="PROSITE" id="PS50011">
    <property type="entry name" value="PROTEIN_KINASE_DOM"/>
    <property type="match status" value="1"/>
</dbReference>
<comment type="caution">
    <text evidence="27">The sequence shown here is derived from an EMBL/GenBank/DDBJ whole genome shotgun (WGS) entry which is preliminary data.</text>
</comment>
<dbReference type="InterPro" id="IPR000719">
    <property type="entry name" value="Prot_kinase_dom"/>
</dbReference>
<evidence type="ECO:0000259" key="26">
    <source>
        <dbReference type="PROSITE" id="PS50011"/>
    </source>
</evidence>
<keyword evidence="14 23" id="KW-0547">Nucleotide-binding</keyword>
<proteinExistence type="inferred from homology"/>
<evidence type="ECO:0000256" key="13">
    <source>
        <dbReference type="ARBA" id="ARBA00022737"/>
    </source>
</evidence>
<dbReference type="InterPro" id="IPR032675">
    <property type="entry name" value="LRR_dom_sf"/>
</dbReference>
<keyword evidence="10" id="KW-0808">Transferase</keyword>
<keyword evidence="9" id="KW-0433">Leucine-rich repeat</keyword>
<comment type="subcellular location">
    <subcellularLocation>
        <location evidence="1">Cell membrane</location>
        <topology evidence="1">Single-pass membrane protein</topology>
    </subcellularLocation>
    <subcellularLocation>
        <location evidence="2">Membrane</location>
        <topology evidence="2">Single-pass type I membrane protein</topology>
    </subcellularLocation>
</comment>
<evidence type="ECO:0000256" key="6">
    <source>
        <dbReference type="ARBA" id="ARBA00022475"/>
    </source>
</evidence>
<dbReference type="GO" id="GO:0004674">
    <property type="term" value="F:protein serine/threonine kinase activity"/>
    <property type="evidence" value="ECO:0007669"/>
    <property type="project" value="UniProtKB-KW"/>
</dbReference>
<evidence type="ECO:0000256" key="24">
    <source>
        <dbReference type="SAM" id="Phobius"/>
    </source>
</evidence>
<evidence type="ECO:0000256" key="2">
    <source>
        <dbReference type="ARBA" id="ARBA00004479"/>
    </source>
</evidence>
<dbReference type="SMART" id="SM00220">
    <property type="entry name" value="S_TKc"/>
    <property type="match status" value="1"/>
</dbReference>
<dbReference type="Pfam" id="PF00069">
    <property type="entry name" value="Pkinase"/>
    <property type="match status" value="1"/>
</dbReference>
<evidence type="ECO:0000256" key="12">
    <source>
        <dbReference type="ARBA" id="ARBA00022729"/>
    </source>
</evidence>
<evidence type="ECO:0000256" key="14">
    <source>
        <dbReference type="ARBA" id="ARBA00022741"/>
    </source>
</evidence>
<dbReference type="InterPro" id="IPR011009">
    <property type="entry name" value="Kinase-like_dom_sf"/>
</dbReference>
<dbReference type="GO" id="GO:0005524">
    <property type="term" value="F:ATP binding"/>
    <property type="evidence" value="ECO:0007669"/>
    <property type="project" value="UniProtKB-UniRule"/>
</dbReference>
<keyword evidence="13" id="KW-0677">Repeat</keyword>
<keyword evidence="20" id="KW-0325">Glycoprotein</keyword>
<dbReference type="Proteomes" id="UP001289374">
    <property type="component" value="Unassembled WGS sequence"/>
</dbReference>
<dbReference type="Pfam" id="PF08263">
    <property type="entry name" value="LRRNT_2"/>
    <property type="match status" value="1"/>
</dbReference>
<comment type="catalytic activity">
    <reaction evidence="21">
        <text>L-threonyl-[protein] + ATP = O-phospho-L-threonyl-[protein] + ADP + H(+)</text>
        <dbReference type="Rhea" id="RHEA:46608"/>
        <dbReference type="Rhea" id="RHEA-COMP:11060"/>
        <dbReference type="Rhea" id="RHEA-COMP:11605"/>
        <dbReference type="ChEBI" id="CHEBI:15378"/>
        <dbReference type="ChEBI" id="CHEBI:30013"/>
        <dbReference type="ChEBI" id="CHEBI:30616"/>
        <dbReference type="ChEBI" id="CHEBI:61977"/>
        <dbReference type="ChEBI" id="CHEBI:456216"/>
        <dbReference type="EC" id="2.7.11.1"/>
    </reaction>
</comment>
<reference evidence="27" key="1">
    <citation type="submission" date="2020-06" db="EMBL/GenBank/DDBJ databases">
        <authorList>
            <person name="Li T."/>
            <person name="Hu X."/>
            <person name="Zhang T."/>
            <person name="Song X."/>
            <person name="Zhang H."/>
            <person name="Dai N."/>
            <person name="Sheng W."/>
            <person name="Hou X."/>
            <person name="Wei L."/>
        </authorList>
    </citation>
    <scope>NUCLEOTIDE SEQUENCE</scope>
    <source>
        <strain evidence="27">K16</strain>
        <tissue evidence="27">Leaf</tissue>
    </source>
</reference>
<evidence type="ECO:0000256" key="22">
    <source>
        <dbReference type="ARBA" id="ARBA00048679"/>
    </source>
</evidence>
<sequence>MEKKPVCFFLPVLVWFLSISRTCSAQIVSNQTTDRDALVAFKTAIISDPYEILVKNWSSDASICNWIGVSCSRQRVTALNFSGFSFLGTVAPSLGNLTFLSSLDLRSNNFTGFIPQELSNLHRLQVINVGFNSFTGEIPSWFGTLPELEFIFMNNNNFSGSIPPSLGDCSKLRILNLAYNFLGGSIPQEIANLSSLETLDLKYNYQITGPIPYSIFNLSSIEEIDLTGNSLSGGLPKDMCNSIPRLSGLHLSLNLLSGEIPFNIYKCSELQDLSLSFNHFNGSIPSSIGRLANIKTLFLGVNSFQESLSIRGASLTGKIPSFIFNMSSLKQVDLGNNSLSGSLPVALYHNLPNLEQLFLQTNQLTGQILDDIWDCKRLRVISLSDNKLSGHISKHLGNLTELEYLYLDNNNFTGELPAELGNLNLVQINVHNNVLSGAIPFSMFNISTVTMLELSANHFSGQLPSTFGLSLPSLLELYLSDNKLSGAIPSYITNASSLRILDMGSNSFIGPMPNFVCRSIAKSAEWCTPCFNRKYLYFSSGFQSIWLWNQSGFLPSEIGNLKVVRDLDLSWNQFSGNVPSAIGGALSLVSLSLSHNKFRGSIPQSLGDLKGLESLDLSFNNFTGSIPKSLEGLSYLQFFNVSYNRLKGQIPTGAIILVIIILLLMRRRKGSKKVPKGEISLLHPWRGSSYLELQRATNAFSTTNILGSGSFGSVYIGTLSDGLTVAVKVFNLHNPDFKALVLEYMPNGSLEKWLYSHNCFLDLVQRLNIAIDVASALEYLHLGYTFPIVHCDLKPSNVLLDKDMTAHVGDFGIAKIFSEGELMAQTRTLATIGYMAPGDALFLKYGSHGIVATSGDVYSFGVMLLEMCTGKKPTDEMFGEEMSLTSWVSLLLHESTITEVVDTNLLRREDQNFSAKEQCLSSILHLAVECLAISPLDRISISEVVTKLEKIRAMFLAANTKLEDSSNASSFKQMPT</sequence>
<dbReference type="InterPro" id="IPR003591">
    <property type="entry name" value="Leu-rich_rpt_typical-subtyp"/>
</dbReference>
<feature type="domain" description="Protein kinase" evidence="26">
    <location>
        <begin position="700"/>
        <end position="956"/>
    </location>
</feature>
<dbReference type="Pfam" id="PF00560">
    <property type="entry name" value="LRR_1"/>
    <property type="match status" value="6"/>
</dbReference>
<dbReference type="Gene3D" id="3.30.200.20">
    <property type="entry name" value="Phosphorylase Kinase, domain 1"/>
    <property type="match status" value="1"/>
</dbReference>
<accession>A0AAE1W5V1</accession>
<keyword evidence="28" id="KW-1185">Reference proteome</keyword>
<keyword evidence="15 27" id="KW-0418">Kinase</keyword>
<evidence type="ECO:0000313" key="27">
    <source>
        <dbReference type="EMBL" id="KAK4387282.1"/>
    </source>
</evidence>
<keyword evidence="8" id="KW-0597">Phosphoprotein</keyword>
<evidence type="ECO:0000256" key="4">
    <source>
        <dbReference type="ARBA" id="ARBA00009592"/>
    </source>
</evidence>
<dbReference type="FunFam" id="3.80.10.10:FF:000111">
    <property type="entry name" value="LRR receptor-like serine/threonine-protein kinase ERECTA"/>
    <property type="match status" value="1"/>
</dbReference>
<evidence type="ECO:0000256" key="10">
    <source>
        <dbReference type="ARBA" id="ARBA00022679"/>
    </source>
</evidence>
<keyword evidence="19 27" id="KW-0675">Receptor</keyword>
<evidence type="ECO:0000256" key="21">
    <source>
        <dbReference type="ARBA" id="ARBA00047899"/>
    </source>
</evidence>
<dbReference type="PANTHER" id="PTHR48053:SF59">
    <property type="entry name" value="PROTEIN KINASE DOMAIN-CONTAINING PROTEIN"/>
    <property type="match status" value="1"/>
</dbReference>
<evidence type="ECO:0000256" key="11">
    <source>
        <dbReference type="ARBA" id="ARBA00022692"/>
    </source>
</evidence>
<comment type="similarity">
    <text evidence="3">Belongs to the protein kinase superfamily. Ser/Thr protein kinase family.</text>
</comment>
<feature type="chain" id="PRO_5042230758" description="non-specific serine/threonine protein kinase" evidence="25">
    <location>
        <begin position="26"/>
        <end position="976"/>
    </location>
</feature>
<dbReference type="AlphaFoldDB" id="A0AAE1W5V1"/>
<dbReference type="Gene3D" id="1.10.510.10">
    <property type="entry name" value="Transferase(Phosphotransferase) domain 1"/>
    <property type="match status" value="1"/>
</dbReference>
<dbReference type="SUPFAM" id="SSF52058">
    <property type="entry name" value="L domain-like"/>
    <property type="match status" value="2"/>
</dbReference>
<evidence type="ECO:0000256" key="15">
    <source>
        <dbReference type="ARBA" id="ARBA00022777"/>
    </source>
</evidence>
<keyword evidence="7" id="KW-0723">Serine/threonine-protein kinase</keyword>
<keyword evidence="11 24" id="KW-0812">Transmembrane</keyword>
<keyword evidence="16 23" id="KW-0067">ATP-binding</keyword>
<dbReference type="InterPro" id="IPR008271">
    <property type="entry name" value="Ser/Thr_kinase_AS"/>
</dbReference>
<reference evidence="27" key="2">
    <citation type="journal article" date="2024" name="Plant">
        <title>Genomic evolution and insights into agronomic trait innovations of Sesamum species.</title>
        <authorList>
            <person name="Miao H."/>
            <person name="Wang L."/>
            <person name="Qu L."/>
            <person name="Liu H."/>
            <person name="Sun Y."/>
            <person name="Le M."/>
            <person name="Wang Q."/>
            <person name="Wei S."/>
            <person name="Zheng Y."/>
            <person name="Lin W."/>
            <person name="Duan Y."/>
            <person name="Cao H."/>
            <person name="Xiong S."/>
            <person name="Wang X."/>
            <person name="Wei L."/>
            <person name="Li C."/>
            <person name="Ma Q."/>
            <person name="Ju M."/>
            <person name="Zhao R."/>
            <person name="Li G."/>
            <person name="Mu C."/>
            <person name="Tian Q."/>
            <person name="Mei H."/>
            <person name="Zhang T."/>
            <person name="Gao T."/>
            <person name="Zhang H."/>
        </authorList>
    </citation>
    <scope>NUCLEOTIDE SEQUENCE</scope>
    <source>
        <strain evidence="27">K16</strain>
    </source>
</reference>
<dbReference type="Pfam" id="PF13855">
    <property type="entry name" value="LRR_8"/>
    <property type="match status" value="3"/>
</dbReference>
<keyword evidence="18 24" id="KW-0472">Membrane</keyword>
<feature type="signal peptide" evidence="25">
    <location>
        <begin position="1"/>
        <end position="25"/>
    </location>
</feature>
<evidence type="ECO:0000256" key="3">
    <source>
        <dbReference type="ARBA" id="ARBA00008684"/>
    </source>
</evidence>
<evidence type="ECO:0000256" key="17">
    <source>
        <dbReference type="ARBA" id="ARBA00022989"/>
    </source>
</evidence>
<evidence type="ECO:0000256" key="16">
    <source>
        <dbReference type="ARBA" id="ARBA00022840"/>
    </source>
</evidence>
<keyword evidence="17 24" id="KW-1133">Transmembrane helix</keyword>
<dbReference type="InterPro" id="IPR051716">
    <property type="entry name" value="Plant_RL_S/T_kinase"/>
</dbReference>